<dbReference type="EMBL" id="JBHTJP010000032">
    <property type="protein sequence ID" value="MFD0976440.1"/>
    <property type="molecule type" value="Genomic_DNA"/>
</dbReference>
<evidence type="ECO:0000313" key="5">
    <source>
        <dbReference type="Proteomes" id="UP001597100"/>
    </source>
</evidence>
<protein>
    <recommendedName>
        <fullName evidence="2">Phosphoenolpyruvate carboxylase</fullName>
    </recommendedName>
</protein>
<dbReference type="PROSITE" id="PS00393">
    <property type="entry name" value="PEPCASE_2"/>
    <property type="match status" value="1"/>
</dbReference>
<comment type="function">
    <text evidence="1">Forms oxaloacetate, a four-carbon dicarboxylic acid source for the tricarboxylic acid cycle.</text>
</comment>
<dbReference type="PANTHER" id="PTHR30523">
    <property type="entry name" value="PHOSPHOENOLPYRUVATE CARBOXYLASE"/>
    <property type="match status" value="1"/>
</dbReference>
<dbReference type="RefSeq" id="WP_380737766.1">
    <property type="nucleotide sequence ID" value="NZ_JBHTJP010000032.1"/>
</dbReference>
<sequence length="894" mass="102988">MAENTQNKAFQKIDRDMQFLTDCFQEVLNDLGEHELANILTRYDDLKDTISTNIALEKKQTQVLSIYLQLMNLVEENGAVQYRRKLTDSTGMKAIRGSWSETFHRWKDKGLSEEQMQEIIKKVKLIPVLTAHPTETKRISILELHREIYLNLIKLENTSYSFIERKVVADDIKTLLERWWRTGEVYLKKPTVEMERRNVVHYYSKVFPQALRKSDIQLKQSWLDMGFTPENLCFPTLEFGTWVGGDRDGHPYVTASVTKSTLIEHRKTALDLVHGELERLAAAISFSGIRNKVTAGLQEAINDKTKELGEAGQHVLSRNPYEPWRQFVSLLLLQLEHTMEGPSPDKFIYNRPQDLTEDLNLLRESLLEIGAKKIAEDLLFPVERMVQCFGFHLARLDIRQNSEFHDKALEQILSHTLPELPEYRTWSEEERVKFISEELKNPRPFAIAGKSFGPEADKVLESYKVVKKHTDKFGPQGVGSFIVSMTRQLSDLLVVYLFFREVGIDRETFQVVPLFETIDDLLVSGEILESFLSHPSYPGKEKRTQEVMLGYSDSNKDGGILASRWNIYRAEKALTETADKHGVELCFFHGIGGTISRGGGKYHRFLESMPSGSMSGEIKLTVQGETIAQQFANMLTATYNLEMLLSGTALQTGNRLYPSTKENFPIEALRQLAEYSREKYQELIAHPSFLTFYGEATPIDVLELSKIGSRPARRTGTRTLNDLRAIPWVFSWNQSRFNITGWYGLGSALQRLKSENPEHYQQLKNVSQEWPFFRYVLIQVETNLMNAEPDVMEAYASLVQDPEVRTELTSFIQTEHEKGLEEVADMFEMEREERRQSLLDNLDRRKDVLNSLHRLQIKYLEEWRKSQDRTEDDNLVTHLLQITTALASGLKNTG</sequence>
<name>A0ABW3IF82_9FLAO</name>
<reference evidence="5" key="1">
    <citation type="journal article" date="2019" name="Int. J. Syst. Evol. Microbiol.">
        <title>The Global Catalogue of Microorganisms (GCM) 10K type strain sequencing project: providing services to taxonomists for standard genome sequencing and annotation.</title>
        <authorList>
            <consortium name="The Broad Institute Genomics Platform"/>
            <consortium name="The Broad Institute Genome Sequencing Center for Infectious Disease"/>
            <person name="Wu L."/>
            <person name="Ma J."/>
        </authorList>
    </citation>
    <scope>NUCLEOTIDE SEQUENCE [LARGE SCALE GENOMIC DNA]</scope>
    <source>
        <strain evidence="5">CCUG 60898</strain>
    </source>
</reference>
<dbReference type="PANTHER" id="PTHR30523:SF32">
    <property type="entry name" value="PHOSPHOENOLPYRUVATE CARBOXYLASE"/>
    <property type="match status" value="1"/>
</dbReference>
<proteinExistence type="predicted"/>
<evidence type="ECO:0000256" key="1">
    <source>
        <dbReference type="ARBA" id="ARBA00003670"/>
    </source>
</evidence>
<dbReference type="PRINTS" id="PR00150">
    <property type="entry name" value="PEPCARBXLASE"/>
</dbReference>
<evidence type="ECO:0000313" key="4">
    <source>
        <dbReference type="EMBL" id="MFD0976440.1"/>
    </source>
</evidence>
<dbReference type="Pfam" id="PF00311">
    <property type="entry name" value="PEPcase"/>
    <property type="match status" value="1"/>
</dbReference>
<dbReference type="SUPFAM" id="SSF51621">
    <property type="entry name" value="Phosphoenolpyruvate/pyruvate domain"/>
    <property type="match status" value="1"/>
</dbReference>
<dbReference type="InterPro" id="IPR033129">
    <property type="entry name" value="PEPCASE_His_AS"/>
</dbReference>
<accession>A0ABW3IF82</accession>
<evidence type="ECO:0000256" key="2">
    <source>
        <dbReference type="ARBA" id="ARBA00022419"/>
    </source>
</evidence>
<dbReference type="Gene3D" id="1.20.1440.90">
    <property type="entry name" value="Phosphoenolpyruvate/pyruvate domain"/>
    <property type="match status" value="1"/>
</dbReference>
<dbReference type="InterPro" id="IPR021135">
    <property type="entry name" value="PEP_COase"/>
</dbReference>
<keyword evidence="5" id="KW-1185">Reference proteome</keyword>
<dbReference type="Proteomes" id="UP001597100">
    <property type="component" value="Unassembled WGS sequence"/>
</dbReference>
<feature type="active site" evidence="3">
    <location>
        <position position="556"/>
    </location>
</feature>
<dbReference type="InterPro" id="IPR015813">
    <property type="entry name" value="Pyrv/PenolPyrv_kinase-like_dom"/>
</dbReference>
<comment type="caution">
    <text evidence="4">The sequence shown here is derived from an EMBL/GenBank/DDBJ whole genome shotgun (WGS) entry which is preliminary data.</text>
</comment>
<organism evidence="4 5">
    <name type="scientific">Salinimicrobium gaetbulicola</name>
    <dbReference type="NCBI Taxonomy" id="999702"/>
    <lineage>
        <taxon>Bacteria</taxon>
        <taxon>Pseudomonadati</taxon>
        <taxon>Bacteroidota</taxon>
        <taxon>Flavobacteriia</taxon>
        <taxon>Flavobacteriales</taxon>
        <taxon>Flavobacteriaceae</taxon>
        <taxon>Salinimicrobium</taxon>
    </lineage>
</organism>
<evidence type="ECO:0000256" key="3">
    <source>
        <dbReference type="PROSITE-ProRule" id="PRU10112"/>
    </source>
</evidence>
<gene>
    <name evidence="4" type="ORF">ACFQ1G_06530</name>
</gene>